<proteinExistence type="predicted"/>
<reference evidence="3" key="1">
    <citation type="submission" date="2025-08" db="UniProtKB">
        <authorList>
            <consortium name="RefSeq"/>
        </authorList>
    </citation>
    <scope>IDENTIFICATION</scope>
    <source>
        <tissue evidence="3">Whole organism</tissue>
    </source>
</reference>
<sequence>MITSYKKSKPASVVVLKFNLQTSTFHFSVSIRIYDITRPGSCLEWSLLLLLWGLEWSPGPTIEQYLVGLQPAEDNTLSLLKQYVEDTLTCKAYTLWGSMKCAIKPYIKKKVEVLEEEIQLVNPLKRKVEEMGLKLDSLKEKLSKYEDTVSKMNEEIMSQEAEIAKLQYDISDIDQVSLSYCSLESWCASTS</sequence>
<dbReference type="Proteomes" id="UP000504606">
    <property type="component" value="Unplaced"/>
</dbReference>
<dbReference type="GeneID" id="127748849"/>
<feature type="coiled-coil region" evidence="1">
    <location>
        <begin position="128"/>
        <end position="169"/>
    </location>
</feature>
<organism evidence="2 3">
    <name type="scientific">Frankliniella occidentalis</name>
    <name type="common">Western flower thrips</name>
    <name type="synonym">Euthrips occidentalis</name>
    <dbReference type="NCBI Taxonomy" id="133901"/>
    <lineage>
        <taxon>Eukaryota</taxon>
        <taxon>Metazoa</taxon>
        <taxon>Ecdysozoa</taxon>
        <taxon>Arthropoda</taxon>
        <taxon>Hexapoda</taxon>
        <taxon>Insecta</taxon>
        <taxon>Pterygota</taxon>
        <taxon>Neoptera</taxon>
        <taxon>Paraneoptera</taxon>
        <taxon>Thysanoptera</taxon>
        <taxon>Terebrantia</taxon>
        <taxon>Thripoidea</taxon>
        <taxon>Thripidae</taxon>
        <taxon>Frankliniella</taxon>
    </lineage>
</organism>
<name>A0A9C6WL88_FRAOC</name>
<evidence type="ECO:0000256" key="1">
    <source>
        <dbReference type="SAM" id="Coils"/>
    </source>
</evidence>
<evidence type="ECO:0000313" key="2">
    <source>
        <dbReference type="Proteomes" id="UP000504606"/>
    </source>
</evidence>
<keyword evidence="1" id="KW-0175">Coiled coil</keyword>
<dbReference type="RefSeq" id="XP_052120062.1">
    <property type="nucleotide sequence ID" value="XM_052264102.1"/>
</dbReference>
<dbReference type="KEGG" id="foc:127748849"/>
<protein>
    <submittedName>
        <fullName evidence="3">Uncharacterized protein LOC127748849 isoform X1</fullName>
    </submittedName>
</protein>
<keyword evidence="2" id="KW-1185">Reference proteome</keyword>
<gene>
    <name evidence="3" type="primary">LOC127748849</name>
</gene>
<evidence type="ECO:0000313" key="3">
    <source>
        <dbReference type="RefSeq" id="XP_052120062.1"/>
    </source>
</evidence>
<dbReference type="AlphaFoldDB" id="A0A9C6WL88"/>
<accession>A0A9C6WL88</accession>